<dbReference type="Pfam" id="PF03237">
    <property type="entry name" value="Terminase_6N"/>
    <property type="match status" value="1"/>
</dbReference>
<gene>
    <name evidence="1" type="ORF">E6Q54_09325</name>
</gene>
<comment type="caution">
    <text evidence="1">The sequence shown here is derived from an EMBL/GenBank/DDBJ whole genome shotgun (WGS) entry which is preliminary data.</text>
</comment>
<dbReference type="AlphaFoldDB" id="A0A5C7Y4Q8"/>
<evidence type="ECO:0000313" key="1">
    <source>
        <dbReference type="EMBL" id="TXI56889.1"/>
    </source>
</evidence>
<organism evidence="1 2">
    <name type="scientific">Mycolicibacter arupensis</name>
    <dbReference type="NCBI Taxonomy" id="342002"/>
    <lineage>
        <taxon>Bacteria</taxon>
        <taxon>Bacillati</taxon>
        <taxon>Actinomycetota</taxon>
        <taxon>Actinomycetes</taxon>
        <taxon>Mycobacteriales</taxon>
        <taxon>Mycobacteriaceae</taxon>
        <taxon>Mycolicibacter</taxon>
    </lineage>
</organism>
<accession>A0A5C7Y4Q8</accession>
<dbReference type="Gene3D" id="3.40.50.300">
    <property type="entry name" value="P-loop containing nucleotide triphosphate hydrolases"/>
    <property type="match status" value="1"/>
</dbReference>
<dbReference type="InterPro" id="IPR027417">
    <property type="entry name" value="P-loop_NTPase"/>
</dbReference>
<name>A0A5C7Y4Q8_9MYCO</name>
<protein>
    <submittedName>
        <fullName evidence="1">Uncharacterized protein</fullName>
    </submittedName>
</protein>
<proteinExistence type="predicted"/>
<dbReference type="EMBL" id="SSGD01000045">
    <property type="protein sequence ID" value="TXI56889.1"/>
    <property type="molecule type" value="Genomic_DNA"/>
</dbReference>
<evidence type="ECO:0000313" key="2">
    <source>
        <dbReference type="Proteomes" id="UP000321797"/>
    </source>
</evidence>
<sequence length="506" mass="53794">MRRRTPAAGAGPRIAPAVRALTAARAALAVSRRRRPSSPADLARRLDPKFVVTPAVQLISDELARAATTPNARTVITCPPRTGKSRLVSQVFPVWLMMRDPDTEIILKSYNDELANDHSAEARRLIAEHHDLLGVELDESKSAVGRWRLAGRKGGMLAGGIMSATTGFGADCLVLDDVVKNAQEADSPAHRRRIANEFRASLMTRLHPGAPVIAIGTRWAKDDLLGTLLEGGGWRYVNIPAVSEPGVPDSLDRAPGTAFTSATGYTSERYAAIKANEVGSREWAAMYLGVPSNPAGGVIKREWLDAHRLIAASRGPTLTVVAVDPAESGEGDQTGIVAGSLGRDGQIALTHDVSDYMTSEVWISRAVTLCEAIGASRLVVEGFSAATTYTRLLREAVEKAGLTYVTVSSWPPPGESRKGDSLSRSQGLIAALELGHCRIAGRLDNLEAEMISWDAAKHQPDSVAAATIAYETLRAAAGARIEFGVPGVGNPGKVISLAAYLGRRIG</sequence>
<dbReference type="RefSeq" id="WP_276760174.1">
    <property type="nucleotide sequence ID" value="NZ_SSGD01000045.1"/>
</dbReference>
<dbReference type="Proteomes" id="UP000321797">
    <property type="component" value="Unassembled WGS sequence"/>
</dbReference>
<reference evidence="1 2" key="1">
    <citation type="submission" date="2018-09" db="EMBL/GenBank/DDBJ databases">
        <title>Metagenome Assembled Genomes from an Advanced Water Purification Facility.</title>
        <authorList>
            <person name="Stamps B.W."/>
            <person name="Spear J.R."/>
        </authorList>
    </citation>
    <scope>NUCLEOTIDE SEQUENCE [LARGE SCALE GENOMIC DNA]</scope>
    <source>
        <strain evidence="1">Bin_29_2</strain>
    </source>
</reference>